<dbReference type="GO" id="GO:0042597">
    <property type="term" value="C:periplasmic space"/>
    <property type="evidence" value="ECO:0007669"/>
    <property type="project" value="UniProtKB-SubCell"/>
</dbReference>
<evidence type="ECO:0000259" key="8">
    <source>
        <dbReference type="PROSITE" id="PS51082"/>
    </source>
</evidence>
<feature type="chain" id="PRO_5016591931" description="Thiol:disulfide interchange protein" evidence="7">
    <location>
        <begin position="19"/>
        <end position="215"/>
    </location>
</feature>
<dbReference type="InterPro" id="IPR003124">
    <property type="entry name" value="WH2_dom"/>
</dbReference>
<comment type="caution">
    <text evidence="9">The sequence shown here is derived from an EMBL/GenBank/DDBJ whole genome shotgun (WGS) entry which is preliminary data.</text>
</comment>
<dbReference type="Gene3D" id="3.40.30.10">
    <property type="entry name" value="Glutaredoxin"/>
    <property type="match status" value="1"/>
</dbReference>
<proteinExistence type="inferred from homology"/>
<dbReference type="InterPro" id="IPR023205">
    <property type="entry name" value="DsbA/DsbL"/>
</dbReference>
<evidence type="ECO:0000256" key="2">
    <source>
        <dbReference type="ARBA" id="ARBA00022729"/>
    </source>
</evidence>
<reference evidence="9 10" key="1">
    <citation type="journal article" date="2018" name="Nat. Biotechnol.">
        <title>A standardized bacterial taxonomy based on genome phylogeny substantially revises the tree of life.</title>
        <authorList>
            <person name="Parks D.H."/>
            <person name="Chuvochina M."/>
            <person name="Waite D.W."/>
            <person name="Rinke C."/>
            <person name="Skarshewski A."/>
            <person name="Chaumeil P.A."/>
            <person name="Hugenholtz P."/>
        </authorList>
    </citation>
    <scope>NUCLEOTIDE SEQUENCE [LARGE SCALE GENOMIC DNA]</scope>
    <source>
        <strain evidence="9">UBA9958</strain>
    </source>
</reference>
<keyword evidence="3 5" id="KW-1015">Disulfide bond</keyword>
<protein>
    <recommendedName>
        <fullName evidence="5">Thiol:disulfide interchange protein</fullName>
    </recommendedName>
</protein>
<dbReference type="InterPro" id="IPR050824">
    <property type="entry name" value="Thiol_disulfide_DsbA"/>
</dbReference>
<dbReference type="GO" id="GO:0003779">
    <property type="term" value="F:actin binding"/>
    <property type="evidence" value="ECO:0007669"/>
    <property type="project" value="InterPro"/>
</dbReference>
<dbReference type="AlphaFoldDB" id="A0A351RB77"/>
<dbReference type="Proteomes" id="UP000264313">
    <property type="component" value="Unassembled WGS sequence"/>
</dbReference>
<dbReference type="PANTHER" id="PTHR35891">
    <property type="entry name" value="THIOL:DISULFIDE INTERCHANGE PROTEIN DSBA"/>
    <property type="match status" value="1"/>
</dbReference>
<dbReference type="SUPFAM" id="SSF52833">
    <property type="entry name" value="Thioredoxin-like"/>
    <property type="match status" value="1"/>
</dbReference>
<comment type="similarity">
    <text evidence="1">Belongs to the thioredoxin family. DsbA subfamily.</text>
</comment>
<keyword evidence="5" id="KW-0574">Periplasm</keyword>
<feature type="disulfide bond" description="Redox-active" evidence="6">
    <location>
        <begin position="51"/>
        <end position="54"/>
    </location>
</feature>
<evidence type="ECO:0000313" key="9">
    <source>
        <dbReference type="EMBL" id="HBA09298.1"/>
    </source>
</evidence>
<dbReference type="PROSITE" id="PS00194">
    <property type="entry name" value="THIOREDOXIN_1"/>
    <property type="match status" value="1"/>
</dbReference>
<dbReference type="EMBL" id="DNAA01000166">
    <property type="protein sequence ID" value="HBA09298.1"/>
    <property type="molecule type" value="Genomic_DNA"/>
</dbReference>
<accession>A0A351RB77</accession>
<organism evidence="9 10">
    <name type="scientific">Methylotenera mobilis</name>
    <dbReference type="NCBI Taxonomy" id="359408"/>
    <lineage>
        <taxon>Bacteria</taxon>
        <taxon>Pseudomonadati</taxon>
        <taxon>Pseudomonadota</taxon>
        <taxon>Betaproteobacteria</taxon>
        <taxon>Nitrosomonadales</taxon>
        <taxon>Methylophilaceae</taxon>
        <taxon>Methylotenera</taxon>
    </lineage>
</organism>
<keyword evidence="4" id="KW-0676">Redox-active center</keyword>
<dbReference type="GO" id="GO:0016491">
    <property type="term" value="F:oxidoreductase activity"/>
    <property type="evidence" value="ECO:0007669"/>
    <property type="project" value="InterPro"/>
</dbReference>
<keyword evidence="2 7" id="KW-0732">Signal</keyword>
<gene>
    <name evidence="9" type="ORF">DCW48_06870</name>
</gene>
<comment type="subcellular location">
    <subcellularLocation>
        <location evidence="5">Periplasm</location>
    </subcellularLocation>
</comment>
<dbReference type="PROSITE" id="PS51082">
    <property type="entry name" value="WH2"/>
    <property type="match status" value="1"/>
</dbReference>
<evidence type="ECO:0000256" key="4">
    <source>
        <dbReference type="ARBA" id="ARBA00023284"/>
    </source>
</evidence>
<dbReference type="InterPro" id="IPR017937">
    <property type="entry name" value="Thioredoxin_CS"/>
</dbReference>
<evidence type="ECO:0000256" key="3">
    <source>
        <dbReference type="ARBA" id="ARBA00023157"/>
    </source>
</evidence>
<evidence type="ECO:0000313" key="10">
    <source>
        <dbReference type="Proteomes" id="UP000264313"/>
    </source>
</evidence>
<dbReference type="InterPro" id="IPR036249">
    <property type="entry name" value="Thioredoxin-like_sf"/>
</dbReference>
<dbReference type="CDD" id="cd03019">
    <property type="entry name" value="DsbA_DsbA"/>
    <property type="match status" value="1"/>
</dbReference>
<name>A0A351RB77_9PROT</name>
<sequence length="215" mass="23438">MKKLLTALMLLASFSVMAAPQMGKDFDRTAQAINTDTPNKIEVVELFWYGCGHCHSMEVPLNAWVKKLPADVVFKRVPGLPHQAWAPMAKAYYAMETLGVLEKLHSPLFEAIHTKKTLKPTDEKAAIDWVTQQSGLDKKKVEEAFGSFATNTSLNRAANIFRSSGATGVPSLIINGQFITSSTMAGNNDLALKTADYIIANVRADKAKAATPAKK</sequence>
<feature type="signal peptide" evidence="7">
    <location>
        <begin position="1"/>
        <end position="18"/>
    </location>
</feature>
<dbReference type="PIRSF" id="PIRSF001488">
    <property type="entry name" value="Tdi_protein"/>
    <property type="match status" value="1"/>
</dbReference>
<dbReference type="Pfam" id="PF01323">
    <property type="entry name" value="DSBA"/>
    <property type="match status" value="1"/>
</dbReference>
<dbReference type="STRING" id="1132855.GCA_000384255_00240"/>
<evidence type="ECO:0000256" key="1">
    <source>
        <dbReference type="ARBA" id="ARBA00005791"/>
    </source>
</evidence>
<dbReference type="InterPro" id="IPR001853">
    <property type="entry name" value="DSBA-like_thioredoxin_dom"/>
</dbReference>
<dbReference type="PANTHER" id="PTHR35891:SF3">
    <property type="entry name" value="THIOL:DISULFIDE INTERCHANGE PROTEIN DSBL"/>
    <property type="match status" value="1"/>
</dbReference>
<evidence type="ECO:0000256" key="5">
    <source>
        <dbReference type="PIRNR" id="PIRNR001488"/>
    </source>
</evidence>
<evidence type="ECO:0000256" key="7">
    <source>
        <dbReference type="SAM" id="SignalP"/>
    </source>
</evidence>
<evidence type="ECO:0000256" key="6">
    <source>
        <dbReference type="PIRSR" id="PIRSR001488-1"/>
    </source>
</evidence>
<feature type="domain" description="WH2" evidence="8">
    <location>
        <begin position="104"/>
        <end position="121"/>
    </location>
</feature>